<sequence length="39" mass="4566">MEDTLMLQSIYYSSVYMKKEIELKLASEKVLGETHISEQ</sequence>
<reference evidence="1" key="1">
    <citation type="submission" date="2021-03" db="EMBL/GenBank/DDBJ databases">
        <authorList>
            <consortium name="Genoscope - CEA"/>
            <person name="William W."/>
        </authorList>
    </citation>
    <scope>NUCLEOTIDE SEQUENCE</scope>
    <source>
        <strain evidence="1">Doubled-haploid Pahang</strain>
    </source>
</reference>
<evidence type="ECO:0000313" key="1">
    <source>
        <dbReference type="EMBL" id="CAG1856255.1"/>
    </source>
</evidence>
<protein>
    <submittedName>
        <fullName evidence="1">(wild Malaysian banana) hypothetical protein</fullName>
    </submittedName>
</protein>
<dbReference type="EMBL" id="HG996473">
    <property type="protein sequence ID" value="CAG1856255.1"/>
    <property type="molecule type" value="Genomic_DNA"/>
</dbReference>
<name>A0A8D7FHQ2_MUSAM</name>
<accession>A0A8D7FHQ2</accession>
<gene>
    <name evidence="1" type="ORF">GSMUA_43830.1</name>
</gene>
<organism evidence="1">
    <name type="scientific">Musa acuminata subsp. malaccensis</name>
    <name type="common">Wild banana</name>
    <name type="synonym">Musa malaccensis</name>
    <dbReference type="NCBI Taxonomy" id="214687"/>
    <lineage>
        <taxon>Eukaryota</taxon>
        <taxon>Viridiplantae</taxon>
        <taxon>Streptophyta</taxon>
        <taxon>Embryophyta</taxon>
        <taxon>Tracheophyta</taxon>
        <taxon>Spermatophyta</taxon>
        <taxon>Magnoliopsida</taxon>
        <taxon>Liliopsida</taxon>
        <taxon>Zingiberales</taxon>
        <taxon>Musaceae</taxon>
        <taxon>Musa</taxon>
    </lineage>
</organism>
<dbReference type="AlphaFoldDB" id="A0A8D7FHQ2"/>
<proteinExistence type="predicted"/>